<comment type="caution">
    <text evidence="2">The sequence shown here is derived from an EMBL/GenBank/DDBJ whole genome shotgun (WGS) entry which is preliminary data.</text>
</comment>
<proteinExistence type="predicted"/>
<keyword evidence="1" id="KW-0472">Membrane</keyword>
<keyword evidence="1" id="KW-0812">Transmembrane</keyword>
<gene>
    <name evidence="2" type="ORF">ABVK25_003770</name>
</gene>
<sequence>MPSLRLRGTISPTYFFNARSLQVTLALIYLILVCYSGVHHGYRNNLSQPLGLGISSSLLTILISIPSLLKRDLSTSTTVGSYVLRFMRVVFEFVMLALWVAPFVTIIVS</sequence>
<keyword evidence="1" id="KW-1133">Transmembrane helix</keyword>
<feature type="transmembrane region" description="Helical" evidence="1">
    <location>
        <begin position="89"/>
        <end position="108"/>
    </location>
</feature>
<dbReference type="Proteomes" id="UP001590951">
    <property type="component" value="Unassembled WGS sequence"/>
</dbReference>
<protein>
    <submittedName>
        <fullName evidence="2">Uncharacterized protein</fullName>
    </submittedName>
</protein>
<keyword evidence="3" id="KW-1185">Reference proteome</keyword>
<reference evidence="2 3" key="1">
    <citation type="submission" date="2024-09" db="EMBL/GenBank/DDBJ databases">
        <title>Rethinking Asexuality: The Enigmatic Case of Functional Sexual Genes in Lepraria (Stereocaulaceae).</title>
        <authorList>
            <person name="Doellman M."/>
            <person name="Sun Y."/>
            <person name="Barcenas-Pena A."/>
            <person name="Lumbsch H.T."/>
            <person name="Grewe F."/>
        </authorList>
    </citation>
    <scope>NUCLEOTIDE SEQUENCE [LARGE SCALE GENOMIC DNA]</scope>
    <source>
        <strain evidence="2 3">Grewe 0041</strain>
    </source>
</reference>
<evidence type="ECO:0000313" key="2">
    <source>
        <dbReference type="EMBL" id="KAL2056127.1"/>
    </source>
</evidence>
<name>A0ABR4BE40_9LECA</name>
<feature type="transmembrane region" description="Helical" evidence="1">
    <location>
        <begin position="50"/>
        <end position="69"/>
    </location>
</feature>
<feature type="transmembrane region" description="Helical" evidence="1">
    <location>
        <begin position="20"/>
        <end position="38"/>
    </location>
</feature>
<dbReference type="EMBL" id="JBHFEH010000009">
    <property type="protein sequence ID" value="KAL2056127.1"/>
    <property type="molecule type" value="Genomic_DNA"/>
</dbReference>
<evidence type="ECO:0000256" key="1">
    <source>
        <dbReference type="SAM" id="Phobius"/>
    </source>
</evidence>
<accession>A0ABR4BE40</accession>
<organism evidence="2 3">
    <name type="scientific">Lepraria finkii</name>
    <dbReference type="NCBI Taxonomy" id="1340010"/>
    <lineage>
        <taxon>Eukaryota</taxon>
        <taxon>Fungi</taxon>
        <taxon>Dikarya</taxon>
        <taxon>Ascomycota</taxon>
        <taxon>Pezizomycotina</taxon>
        <taxon>Lecanoromycetes</taxon>
        <taxon>OSLEUM clade</taxon>
        <taxon>Lecanoromycetidae</taxon>
        <taxon>Lecanorales</taxon>
        <taxon>Lecanorineae</taxon>
        <taxon>Stereocaulaceae</taxon>
        <taxon>Lepraria</taxon>
    </lineage>
</organism>
<evidence type="ECO:0000313" key="3">
    <source>
        <dbReference type="Proteomes" id="UP001590951"/>
    </source>
</evidence>